<evidence type="ECO:0000256" key="5">
    <source>
        <dbReference type="ARBA" id="ARBA00022970"/>
    </source>
</evidence>
<evidence type="ECO:0000256" key="9">
    <source>
        <dbReference type="SAM" id="Phobius"/>
    </source>
</evidence>
<sequence>MGCEEYMQAFLDIFDIYLLEAVINGILLGGVLALLALGLNLIFGVIDVTWICYAELVMIGMYAMYFMVQYYGISYFIAAPLTILLVAMLGALLHYLVIAPLLTAPPINQLLATGGVLFVLQSFATVAFGIDFRNLGIRLPVLAFGDMNFSYARLLSFLAALVGMVAVYLFMTRTFTGTAIRAISQDRQIMALMGVDTKRIYLITSAIGGGLAGLAACLLVLQYDVHPFVGLSFGPITFLICVLGGLGNFIGGFIAAFVFAEIISLGGLFSDLEWGYVLAFAFFIVMMFIRPAGLLARRR</sequence>
<keyword evidence="4 9" id="KW-0812">Transmembrane</keyword>
<dbReference type="PANTHER" id="PTHR11795:SF445">
    <property type="entry name" value="AMINO ACID ABC TRANSPORTER PERMEASE PROTEIN"/>
    <property type="match status" value="1"/>
</dbReference>
<evidence type="ECO:0000256" key="8">
    <source>
        <dbReference type="ARBA" id="ARBA00037998"/>
    </source>
</evidence>
<feature type="transmembrane region" description="Helical" evidence="9">
    <location>
        <begin position="110"/>
        <end position="130"/>
    </location>
</feature>
<dbReference type="EMBL" id="BMHC01000001">
    <property type="protein sequence ID" value="GGI18833.1"/>
    <property type="molecule type" value="Genomic_DNA"/>
</dbReference>
<feature type="transmembrane region" description="Helical" evidence="9">
    <location>
        <begin position="16"/>
        <end position="43"/>
    </location>
</feature>
<comment type="similarity">
    <text evidence="8">Belongs to the binding-protein-dependent transport system permease family. LivHM subfamily.</text>
</comment>
<keyword evidence="7 9" id="KW-0472">Membrane</keyword>
<keyword evidence="3" id="KW-1003">Cell membrane</keyword>
<evidence type="ECO:0000256" key="1">
    <source>
        <dbReference type="ARBA" id="ARBA00004651"/>
    </source>
</evidence>
<keyword evidence="5" id="KW-0029">Amino-acid transport</keyword>
<comment type="caution">
    <text evidence="10">The sequence shown here is derived from an EMBL/GenBank/DDBJ whole genome shotgun (WGS) entry which is preliminary data.</text>
</comment>
<dbReference type="Proteomes" id="UP000625079">
    <property type="component" value="Unassembled WGS sequence"/>
</dbReference>
<reference evidence="10" key="1">
    <citation type="journal article" date="2014" name="Int. J. Syst. Evol. Microbiol.">
        <title>Complete genome sequence of Corynebacterium casei LMG S-19264T (=DSM 44701T), isolated from a smear-ripened cheese.</title>
        <authorList>
            <consortium name="US DOE Joint Genome Institute (JGI-PGF)"/>
            <person name="Walter F."/>
            <person name="Albersmeier A."/>
            <person name="Kalinowski J."/>
            <person name="Ruckert C."/>
        </authorList>
    </citation>
    <scope>NUCLEOTIDE SEQUENCE</scope>
    <source>
        <strain evidence="10">CGMCC 1.15034</strain>
    </source>
</reference>
<evidence type="ECO:0000313" key="10">
    <source>
        <dbReference type="EMBL" id="GGI18833.1"/>
    </source>
</evidence>
<dbReference type="GO" id="GO:0005886">
    <property type="term" value="C:plasma membrane"/>
    <property type="evidence" value="ECO:0007669"/>
    <property type="project" value="UniProtKB-SubCell"/>
</dbReference>
<dbReference type="InterPro" id="IPR001851">
    <property type="entry name" value="ABC_transp_permease"/>
</dbReference>
<gene>
    <name evidence="10" type="ORF">GCM10010987_01280</name>
</gene>
<dbReference type="GO" id="GO:0006865">
    <property type="term" value="P:amino acid transport"/>
    <property type="evidence" value="ECO:0007669"/>
    <property type="project" value="UniProtKB-KW"/>
</dbReference>
<feature type="transmembrane region" description="Helical" evidence="9">
    <location>
        <begin position="50"/>
        <end position="68"/>
    </location>
</feature>
<protein>
    <submittedName>
        <fullName evidence="10">Branched-chain amino acid ABC transporter permease</fullName>
    </submittedName>
</protein>
<keyword evidence="6 9" id="KW-1133">Transmembrane helix</keyword>
<evidence type="ECO:0000256" key="6">
    <source>
        <dbReference type="ARBA" id="ARBA00022989"/>
    </source>
</evidence>
<evidence type="ECO:0000256" key="3">
    <source>
        <dbReference type="ARBA" id="ARBA00022475"/>
    </source>
</evidence>
<feature type="transmembrane region" description="Helical" evidence="9">
    <location>
        <begin position="200"/>
        <end position="221"/>
    </location>
</feature>
<accession>A0AA87VZU6</accession>
<dbReference type="CDD" id="cd06582">
    <property type="entry name" value="TM_PBP1_LivH_like"/>
    <property type="match status" value="1"/>
</dbReference>
<evidence type="ECO:0000256" key="2">
    <source>
        <dbReference type="ARBA" id="ARBA00022448"/>
    </source>
</evidence>
<dbReference type="PANTHER" id="PTHR11795">
    <property type="entry name" value="BRANCHED-CHAIN AMINO ACID TRANSPORT SYSTEM PERMEASE PROTEIN LIVH"/>
    <property type="match status" value="1"/>
</dbReference>
<keyword evidence="2" id="KW-0813">Transport</keyword>
<proteinExistence type="inferred from homology"/>
<dbReference type="AlphaFoldDB" id="A0AA87VZU6"/>
<feature type="transmembrane region" description="Helical" evidence="9">
    <location>
        <begin position="276"/>
        <end position="296"/>
    </location>
</feature>
<reference evidence="10" key="2">
    <citation type="submission" date="2022-12" db="EMBL/GenBank/DDBJ databases">
        <authorList>
            <person name="Sun Q."/>
            <person name="Zhou Y."/>
        </authorList>
    </citation>
    <scope>NUCLEOTIDE SEQUENCE</scope>
    <source>
        <strain evidence="10">CGMCC 1.15034</strain>
    </source>
</reference>
<comment type="subcellular location">
    <subcellularLocation>
        <location evidence="1">Cell membrane</location>
        <topology evidence="1">Multi-pass membrane protein</topology>
    </subcellularLocation>
</comment>
<feature type="transmembrane region" description="Helical" evidence="9">
    <location>
        <begin position="150"/>
        <end position="171"/>
    </location>
</feature>
<name>A0AA87VZU6_9BRAD</name>
<organism evidence="10 11">
    <name type="scientific">Bradyrhizobium guangdongense</name>
    <dbReference type="NCBI Taxonomy" id="1325090"/>
    <lineage>
        <taxon>Bacteria</taxon>
        <taxon>Pseudomonadati</taxon>
        <taxon>Pseudomonadota</taxon>
        <taxon>Alphaproteobacteria</taxon>
        <taxon>Hyphomicrobiales</taxon>
        <taxon>Nitrobacteraceae</taxon>
        <taxon>Bradyrhizobium</taxon>
    </lineage>
</organism>
<evidence type="ECO:0000256" key="4">
    <source>
        <dbReference type="ARBA" id="ARBA00022692"/>
    </source>
</evidence>
<dbReference type="GO" id="GO:0022857">
    <property type="term" value="F:transmembrane transporter activity"/>
    <property type="evidence" value="ECO:0007669"/>
    <property type="project" value="InterPro"/>
</dbReference>
<dbReference type="Pfam" id="PF02653">
    <property type="entry name" value="BPD_transp_2"/>
    <property type="match status" value="1"/>
</dbReference>
<dbReference type="InterPro" id="IPR052157">
    <property type="entry name" value="BCAA_transport_permease"/>
</dbReference>
<evidence type="ECO:0000313" key="11">
    <source>
        <dbReference type="Proteomes" id="UP000625079"/>
    </source>
</evidence>
<feature type="transmembrane region" description="Helical" evidence="9">
    <location>
        <begin position="74"/>
        <end position="98"/>
    </location>
</feature>
<evidence type="ECO:0000256" key="7">
    <source>
        <dbReference type="ARBA" id="ARBA00023136"/>
    </source>
</evidence>